<evidence type="ECO:0000256" key="1">
    <source>
        <dbReference type="ARBA" id="ARBA00022729"/>
    </source>
</evidence>
<dbReference type="Proteomes" id="UP000199112">
    <property type="component" value="Unassembled WGS sequence"/>
</dbReference>
<organism evidence="3 4">
    <name type="scientific">Natronorubrum sediminis</name>
    <dbReference type="NCBI Taxonomy" id="640943"/>
    <lineage>
        <taxon>Archaea</taxon>
        <taxon>Methanobacteriati</taxon>
        <taxon>Methanobacteriota</taxon>
        <taxon>Stenosarchaea group</taxon>
        <taxon>Halobacteria</taxon>
        <taxon>Halobacteriales</taxon>
        <taxon>Natrialbaceae</taxon>
        <taxon>Natronorubrum</taxon>
    </lineage>
</organism>
<dbReference type="PROSITE" id="PS51257">
    <property type="entry name" value="PROKAR_LIPOPROTEIN"/>
    <property type="match status" value="1"/>
</dbReference>
<dbReference type="GO" id="GO:0030975">
    <property type="term" value="F:thiamine binding"/>
    <property type="evidence" value="ECO:0007669"/>
    <property type="project" value="InterPro"/>
</dbReference>
<reference evidence="4" key="1">
    <citation type="submission" date="2016-10" db="EMBL/GenBank/DDBJ databases">
        <authorList>
            <person name="Varghese N."/>
            <person name="Submissions S."/>
        </authorList>
    </citation>
    <scope>NUCLEOTIDE SEQUENCE [LARGE SCALE GENOMIC DNA]</scope>
    <source>
        <strain evidence="4">CGMCC 1.8981</strain>
    </source>
</reference>
<sequence length="379" mass="42345">MKRRTVVRALGGVGTGATAGLAGCLTRNGDDEPPNGDDGDPEPDEPRYDSTLRVATYRSMVEGPNPAGEWLEEAFTEEFPDAELEWVVPNGGVDHYIRRSEYSGQIDVDVLFGFTVGDLTRIDERIEEGRLLRELNLERVEGVDEIQDEYEFGDPHGRALPFDTGFVNLVYDGNELEGPETFDELLDGEYEETLLAQDPRTSNPGQAFFLWTIDAMGESEAFEWWEDLVDAGVDVRRSWSDSYVDGYLEEERPMVVSYSTDPAFAAREADDTTRHQVAFLDDEGYALPEGMGIFEEATEPDLAYGFLSTILTEEAQSELAHRNLQFPVIDGIDTDSAFDGIAREPSDPVALGYDDLEGTVTDWLEEWDDRVGDDVLENE</sequence>
<dbReference type="PANTHER" id="PTHR30006">
    <property type="entry name" value="THIAMINE-BINDING PERIPLASMIC PROTEIN-RELATED"/>
    <property type="match status" value="1"/>
</dbReference>
<dbReference type="OrthoDB" id="130870at2157"/>
<dbReference type="InterPro" id="IPR005948">
    <property type="entry name" value="ThiB-like"/>
</dbReference>
<dbReference type="Pfam" id="PF13343">
    <property type="entry name" value="SBP_bac_6"/>
    <property type="match status" value="1"/>
</dbReference>
<dbReference type="PANTHER" id="PTHR30006:SF2">
    <property type="entry name" value="ABC TRANSPORTER SUBSTRATE-BINDING PROTEIN"/>
    <property type="match status" value="1"/>
</dbReference>
<dbReference type="RefSeq" id="WP_090508027.1">
    <property type="nucleotide sequence ID" value="NZ_FNWL01000004.1"/>
</dbReference>
<name>A0A1H6G3G2_9EURY</name>
<dbReference type="EMBL" id="FNWL01000004">
    <property type="protein sequence ID" value="SEH17589.1"/>
    <property type="molecule type" value="Genomic_DNA"/>
</dbReference>
<keyword evidence="1" id="KW-0732">Signal</keyword>
<evidence type="ECO:0000313" key="4">
    <source>
        <dbReference type="Proteomes" id="UP000199112"/>
    </source>
</evidence>
<feature type="compositionally biased region" description="Acidic residues" evidence="2">
    <location>
        <begin position="31"/>
        <end position="43"/>
    </location>
</feature>
<dbReference type="Gene3D" id="3.40.190.10">
    <property type="entry name" value="Periplasmic binding protein-like II"/>
    <property type="match status" value="2"/>
</dbReference>
<dbReference type="GO" id="GO:0015888">
    <property type="term" value="P:thiamine transport"/>
    <property type="evidence" value="ECO:0007669"/>
    <property type="project" value="InterPro"/>
</dbReference>
<feature type="compositionally biased region" description="Low complexity" evidence="2">
    <location>
        <begin position="18"/>
        <end position="27"/>
    </location>
</feature>
<accession>A0A1H6G3G2</accession>
<dbReference type="SUPFAM" id="SSF53850">
    <property type="entry name" value="Periplasmic binding protein-like II"/>
    <property type="match status" value="1"/>
</dbReference>
<protein>
    <submittedName>
        <fullName evidence="3">Thiamine transport system substrate-binding protein</fullName>
    </submittedName>
</protein>
<proteinExistence type="predicted"/>
<evidence type="ECO:0000256" key="2">
    <source>
        <dbReference type="SAM" id="MobiDB-lite"/>
    </source>
</evidence>
<gene>
    <name evidence="3" type="ORF">SAMN04487967_3273</name>
</gene>
<keyword evidence="4" id="KW-1185">Reference proteome</keyword>
<dbReference type="AlphaFoldDB" id="A0A1H6G3G2"/>
<dbReference type="NCBIfam" id="TIGR01254">
    <property type="entry name" value="sfuA"/>
    <property type="match status" value="1"/>
</dbReference>
<evidence type="ECO:0000313" key="3">
    <source>
        <dbReference type="EMBL" id="SEH17589.1"/>
    </source>
</evidence>
<feature type="region of interest" description="Disordered" evidence="2">
    <location>
        <begin position="14"/>
        <end position="47"/>
    </location>
</feature>